<keyword evidence="4 10" id="KW-0489">Methyltransferase</keyword>
<keyword evidence="8 10" id="KW-0694">RNA-binding</keyword>
<dbReference type="GO" id="GO:0030488">
    <property type="term" value="P:tRNA methylation"/>
    <property type="evidence" value="ECO:0007669"/>
    <property type="project" value="UniProtKB-ARBA"/>
</dbReference>
<feature type="binding site" evidence="10">
    <location>
        <position position="248"/>
    </location>
    <ligand>
        <name>S-adenosyl-L-methionine</name>
        <dbReference type="ChEBI" id="CHEBI:59789"/>
    </ligand>
</feature>
<evidence type="ECO:0000256" key="3">
    <source>
        <dbReference type="ARBA" id="ARBA00022555"/>
    </source>
</evidence>
<dbReference type="InterPro" id="IPR049560">
    <property type="entry name" value="MeTrfase_RsmB-F_NOP2_cat"/>
</dbReference>
<comment type="subcellular location">
    <subcellularLocation>
        <location evidence="1">Nucleus</location>
    </subcellularLocation>
</comment>
<evidence type="ECO:0000256" key="1">
    <source>
        <dbReference type="ARBA" id="ARBA00004123"/>
    </source>
</evidence>
<name>A0A1W0A149_9STRA</name>
<dbReference type="Proteomes" id="UP000243217">
    <property type="component" value="Unassembled WGS sequence"/>
</dbReference>
<evidence type="ECO:0000256" key="5">
    <source>
        <dbReference type="ARBA" id="ARBA00022679"/>
    </source>
</evidence>
<feature type="binding site" evidence="10">
    <location>
        <position position="195"/>
    </location>
    <ligand>
        <name>S-adenosyl-L-methionine</name>
        <dbReference type="ChEBI" id="CHEBI:59789"/>
    </ligand>
</feature>
<evidence type="ECO:0000313" key="12">
    <source>
        <dbReference type="EMBL" id="OQS03995.1"/>
    </source>
</evidence>
<dbReference type="PROSITE" id="PS01153">
    <property type="entry name" value="NOL1_NOP2_SUN"/>
    <property type="match status" value="1"/>
</dbReference>
<dbReference type="InterPro" id="IPR023267">
    <property type="entry name" value="RCMT"/>
</dbReference>
<dbReference type="PROSITE" id="PS51686">
    <property type="entry name" value="SAM_MT_RSMB_NOP"/>
    <property type="match status" value="1"/>
</dbReference>
<keyword evidence="6 10" id="KW-0949">S-adenosyl-L-methionine</keyword>
<comment type="caution">
    <text evidence="12">The sequence shown here is derived from an EMBL/GenBank/DDBJ whole genome shotgun (WGS) entry which is preliminary data.</text>
</comment>
<dbReference type="AlphaFoldDB" id="A0A1W0A149"/>
<proteinExistence type="inferred from homology"/>
<keyword evidence="9" id="KW-0539">Nucleus</keyword>
<dbReference type="GO" id="GO:0005634">
    <property type="term" value="C:nucleus"/>
    <property type="evidence" value="ECO:0007669"/>
    <property type="project" value="UniProtKB-SubCell"/>
</dbReference>
<keyword evidence="7" id="KW-0819">tRNA processing</keyword>
<reference evidence="12 13" key="1">
    <citation type="journal article" date="2014" name="Genome Biol. Evol.">
        <title>The secreted proteins of Achlya hypogyna and Thraustotheca clavata identify the ancestral oomycete secretome and reveal gene acquisitions by horizontal gene transfer.</title>
        <authorList>
            <person name="Misner I."/>
            <person name="Blouin N."/>
            <person name="Leonard G."/>
            <person name="Richards T.A."/>
            <person name="Lane C.E."/>
        </authorList>
    </citation>
    <scope>NUCLEOTIDE SEQUENCE [LARGE SCALE GENOMIC DNA]</scope>
    <source>
        <strain evidence="12 13">ATCC 34112</strain>
    </source>
</reference>
<dbReference type="PRINTS" id="PR02008">
    <property type="entry name" value="RCMTFAMILY"/>
</dbReference>
<evidence type="ECO:0000256" key="6">
    <source>
        <dbReference type="ARBA" id="ARBA00022691"/>
    </source>
</evidence>
<comment type="similarity">
    <text evidence="2 10">Belongs to the class I-like SAM-binding methyltransferase superfamily. RsmB/NOP family.</text>
</comment>
<dbReference type="InterPro" id="IPR018314">
    <property type="entry name" value="RsmB/NOL1/NOP2-like_CS"/>
</dbReference>
<gene>
    <name evidence="12" type="ORF">THRCLA_03721</name>
</gene>
<dbReference type="SUPFAM" id="SSF53335">
    <property type="entry name" value="S-adenosyl-L-methionine-dependent methyltransferases"/>
    <property type="match status" value="1"/>
</dbReference>
<dbReference type="GO" id="GO:0000049">
    <property type="term" value="F:tRNA binding"/>
    <property type="evidence" value="ECO:0007669"/>
    <property type="project" value="UniProtKB-KW"/>
</dbReference>
<dbReference type="InterPro" id="IPR023270">
    <property type="entry name" value="RCMT_NCL1"/>
</dbReference>
<keyword evidence="3" id="KW-0820">tRNA-binding</keyword>
<keyword evidence="5 10" id="KW-0808">Transferase</keyword>
<evidence type="ECO:0000256" key="9">
    <source>
        <dbReference type="ARBA" id="ARBA00023242"/>
    </source>
</evidence>
<dbReference type="InterPro" id="IPR001678">
    <property type="entry name" value="MeTrfase_RsmB-F_NOP2_dom"/>
</dbReference>
<feature type="active site" description="Nucleophile" evidence="10">
    <location>
        <position position="301"/>
    </location>
</feature>
<keyword evidence="13" id="KW-1185">Reference proteome</keyword>
<feature type="domain" description="SAM-dependent MTase RsmB/NOP-type" evidence="11">
    <location>
        <begin position="43"/>
        <end position="423"/>
    </location>
</feature>
<feature type="binding site" evidence="10">
    <location>
        <begin position="167"/>
        <end position="173"/>
    </location>
    <ligand>
        <name>S-adenosyl-L-methionine</name>
        <dbReference type="ChEBI" id="CHEBI:59789"/>
    </ligand>
</feature>
<comment type="caution">
    <text evidence="10">Lacks conserved residue(s) required for the propagation of feature annotation.</text>
</comment>
<dbReference type="OrthoDB" id="6093671at2759"/>
<dbReference type="InterPro" id="IPR029063">
    <property type="entry name" value="SAM-dependent_MTases_sf"/>
</dbReference>
<sequence>MLKYVLKSSPSCSIRTMASFRETLFANYYVHQNVFKLDEIDDVVNTLKSPLPACFRINPNASNASNIEDSLNTEFQFKNGDIVYKDKIVKPPQKLTWFPKSKGDAWQLECGRNALSKLAKENDLFGALHRFIMLHVDSGAITRQEAVSMIPTLLLDVQPKHRVLDMCAAPGSKTSQIIETLAQDATNQGFVVANDANEKRAYMLVHQTMRLGMMSAVIACHQGQIFPGLYNDKGELQTTNVFDRVLCDVPCTGDGTLRKNENIWRSWHVGDALTLHPLQLEIALRAAALLKVGGRMVYSTCSFNPVENEAIVAELLRRSNGALKLVDCSQELQGLHRRDGLTKWQVAWQSKSKKQQKADRLNNAPLEWFAEFNTDIPDDLRGYRLTRSMFPPEAKDYHLERCMRFLPHDQNTGGFFVAVLEKNSSLPGENQEGLEAFEVSYEHGPKCYRYVCKLCGGRDHYIQDCALSNKSKAAAAAKPPTPPPAPVAIEEMGKENIAFSDYFVPLPDDAWATIQEFYGLTPEFRHERLFARSKGAATLSYVSHAVQQACLAGNALNLVNTGVKVFVKVTTGSHKGFRPSQEGLELLVPHMTKRKLVVGWSDFQTMVKITSTQRFTDLEQSLVRKVQVFGVGPIVVVLKPRKPLHSIVSLSIWVGSASLSKLVTTSDLDILADHLNTLSCSDYIA</sequence>
<dbReference type="PRINTS" id="PR02011">
    <property type="entry name" value="RCMTNCL1"/>
</dbReference>
<evidence type="ECO:0000256" key="2">
    <source>
        <dbReference type="ARBA" id="ARBA00007494"/>
    </source>
</evidence>
<dbReference type="Gene3D" id="3.40.50.150">
    <property type="entry name" value="Vaccinia Virus protein VP39"/>
    <property type="match status" value="1"/>
</dbReference>
<dbReference type="Pfam" id="PF25376">
    <property type="entry name" value="Pre-PUA_NSUN2"/>
    <property type="match status" value="1"/>
</dbReference>
<dbReference type="Pfam" id="PF01189">
    <property type="entry name" value="Methyltr_RsmB-F"/>
    <property type="match status" value="1"/>
</dbReference>
<accession>A0A1W0A149</accession>
<evidence type="ECO:0000313" key="13">
    <source>
        <dbReference type="Proteomes" id="UP000243217"/>
    </source>
</evidence>
<protein>
    <submittedName>
        <fullName evidence="12">tRNA (Cytosine-5-)-methyltransferase NSUN2</fullName>
    </submittedName>
</protein>
<evidence type="ECO:0000259" key="11">
    <source>
        <dbReference type="PROSITE" id="PS51686"/>
    </source>
</evidence>
<evidence type="ECO:0000256" key="4">
    <source>
        <dbReference type="ARBA" id="ARBA00022603"/>
    </source>
</evidence>
<organism evidence="12 13">
    <name type="scientific">Thraustotheca clavata</name>
    <dbReference type="NCBI Taxonomy" id="74557"/>
    <lineage>
        <taxon>Eukaryota</taxon>
        <taxon>Sar</taxon>
        <taxon>Stramenopiles</taxon>
        <taxon>Oomycota</taxon>
        <taxon>Saprolegniomycetes</taxon>
        <taxon>Saprolegniales</taxon>
        <taxon>Achlyaceae</taxon>
        <taxon>Thraustotheca</taxon>
    </lineage>
</organism>
<evidence type="ECO:0000256" key="8">
    <source>
        <dbReference type="ARBA" id="ARBA00022884"/>
    </source>
</evidence>
<dbReference type="PANTHER" id="PTHR22808">
    <property type="entry name" value="NCL1 YEAST -RELATED NOL1/NOP2/FMU SUN DOMAIN-CONTAINING"/>
    <property type="match status" value="1"/>
</dbReference>
<dbReference type="InterPro" id="IPR057285">
    <property type="entry name" value="Pre-PUA_NSUN2"/>
</dbReference>
<dbReference type="PANTHER" id="PTHR22808:SF1">
    <property type="entry name" value="RNA CYTOSINE-C(5)-METHYLTRANSFERASE NSUN2-RELATED"/>
    <property type="match status" value="1"/>
</dbReference>
<evidence type="ECO:0000256" key="10">
    <source>
        <dbReference type="PROSITE-ProRule" id="PRU01023"/>
    </source>
</evidence>
<evidence type="ECO:0000256" key="7">
    <source>
        <dbReference type="ARBA" id="ARBA00022694"/>
    </source>
</evidence>
<dbReference type="EMBL" id="JNBS01000699">
    <property type="protein sequence ID" value="OQS03995.1"/>
    <property type="molecule type" value="Genomic_DNA"/>
</dbReference>
<dbReference type="GO" id="GO:0016428">
    <property type="term" value="F:tRNA (cytidine-5-)-methyltransferase activity"/>
    <property type="evidence" value="ECO:0007669"/>
    <property type="project" value="InterPro"/>
</dbReference>
<dbReference type="STRING" id="74557.A0A1W0A149"/>